<comment type="caution">
    <text evidence="1">The sequence shown here is derived from an EMBL/GenBank/DDBJ whole genome shotgun (WGS) entry which is preliminary data.</text>
</comment>
<protein>
    <submittedName>
        <fullName evidence="1">Uncharacterized protein</fullName>
    </submittedName>
</protein>
<dbReference type="AlphaFoldDB" id="A0A2S6HHU1"/>
<name>A0A2S6HHU1_9GAMM</name>
<evidence type="ECO:0000313" key="2">
    <source>
        <dbReference type="Proteomes" id="UP000240010"/>
    </source>
</evidence>
<accession>A0A2S6HHU1</accession>
<organism evidence="1 2">
    <name type="scientific">Methylobacter tundripaludum</name>
    <dbReference type="NCBI Taxonomy" id="173365"/>
    <lineage>
        <taxon>Bacteria</taxon>
        <taxon>Pseudomonadati</taxon>
        <taxon>Pseudomonadota</taxon>
        <taxon>Gammaproteobacteria</taxon>
        <taxon>Methylococcales</taxon>
        <taxon>Methylococcaceae</taxon>
        <taxon>Methylobacter</taxon>
    </lineage>
</organism>
<dbReference type="Proteomes" id="UP000240010">
    <property type="component" value="Unassembled WGS sequence"/>
</dbReference>
<reference evidence="1 2" key="1">
    <citation type="submission" date="2018-02" db="EMBL/GenBank/DDBJ databases">
        <title>Subsurface microbial communities from deep shales in Ohio and West Virginia, USA.</title>
        <authorList>
            <person name="Wrighton K."/>
        </authorList>
    </citation>
    <scope>NUCLEOTIDE SEQUENCE [LARGE SCALE GENOMIC DNA]</scope>
    <source>
        <strain evidence="1 2">OWC-DMM</strain>
    </source>
</reference>
<evidence type="ECO:0000313" key="1">
    <source>
        <dbReference type="EMBL" id="PPK77052.1"/>
    </source>
</evidence>
<dbReference type="EMBL" id="PTIZ01000002">
    <property type="protein sequence ID" value="PPK77052.1"/>
    <property type="molecule type" value="Genomic_DNA"/>
</dbReference>
<gene>
    <name evidence="1" type="ORF">B0F87_102158</name>
</gene>
<proteinExistence type="predicted"/>
<sequence length="60" mass="6700">MRWSCMVWIQQSIGNTAGGETNYIDGIPDLTECRFKGWFVKTAAKYLSMQNPAGKKNAAN</sequence>